<comment type="caution">
    <text evidence="2">The sequence shown here is derived from an EMBL/GenBank/DDBJ whole genome shotgun (WGS) entry which is preliminary data.</text>
</comment>
<organism evidence="2 3">
    <name type="scientific">Sulfitobacter sediminilitoris</name>
    <dbReference type="NCBI Taxonomy" id="2698830"/>
    <lineage>
        <taxon>Bacteria</taxon>
        <taxon>Pseudomonadati</taxon>
        <taxon>Pseudomonadota</taxon>
        <taxon>Alphaproteobacteria</taxon>
        <taxon>Rhodobacterales</taxon>
        <taxon>Roseobacteraceae</taxon>
        <taxon>Sulfitobacter</taxon>
    </lineage>
</organism>
<reference evidence="2 3" key="1">
    <citation type="submission" date="2020-01" db="EMBL/GenBank/DDBJ databases">
        <title>Sulfitobacter sediminilitoris sp. nov., isolated from a tidal flat.</title>
        <authorList>
            <person name="Park S."/>
            <person name="Yoon J.-H."/>
        </authorList>
    </citation>
    <scope>NUCLEOTIDE SEQUENCE [LARGE SCALE GENOMIC DNA]</scope>
    <source>
        <strain evidence="2 3">JBTF-M27</strain>
    </source>
</reference>
<name>A0A6P0C3Y9_9RHOB</name>
<keyword evidence="1" id="KW-0732">Signal</keyword>
<proteinExistence type="predicted"/>
<evidence type="ECO:0000256" key="1">
    <source>
        <dbReference type="SAM" id="SignalP"/>
    </source>
</evidence>
<evidence type="ECO:0000313" key="2">
    <source>
        <dbReference type="EMBL" id="NEK20851.1"/>
    </source>
</evidence>
<evidence type="ECO:0000313" key="3">
    <source>
        <dbReference type="Proteomes" id="UP000468591"/>
    </source>
</evidence>
<feature type="signal peptide" evidence="1">
    <location>
        <begin position="1"/>
        <end position="19"/>
    </location>
</feature>
<accession>A0A6P0C3Y9</accession>
<dbReference type="Proteomes" id="UP000468591">
    <property type="component" value="Unassembled WGS sequence"/>
</dbReference>
<keyword evidence="3" id="KW-1185">Reference proteome</keyword>
<dbReference type="EMBL" id="JAABNT010000001">
    <property type="protein sequence ID" value="NEK20851.1"/>
    <property type="molecule type" value="Genomic_DNA"/>
</dbReference>
<gene>
    <name evidence="2" type="ORF">GV827_00350</name>
</gene>
<protein>
    <submittedName>
        <fullName evidence="2">Uncharacterized protein</fullName>
    </submittedName>
</protein>
<dbReference type="AlphaFoldDB" id="A0A6P0C3Y9"/>
<dbReference type="RefSeq" id="WP_164351711.1">
    <property type="nucleotide sequence ID" value="NZ_JAABNT010000001.1"/>
</dbReference>
<feature type="chain" id="PRO_5026713766" evidence="1">
    <location>
        <begin position="20"/>
        <end position="146"/>
    </location>
</feature>
<sequence length="146" mass="15981">MKHILVLIFSLAFAQPGFAGIDFGAPQEADALADRMIGIIDNEGLDAAVEAMHDPSQPFRTSRMGVNLFRGSFVISDNREPEMVASDYGQTADLTGAPAWPRIVAAARDNGVATLLWYHYDTQEVYEYQCHARAAKSVDASVMVCR</sequence>